<dbReference type="RefSeq" id="WP_095605927.1">
    <property type="nucleotide sequence ID" value="NZ_NSKE01000004.1"/>
</dbReference>
<protein>
    <recommendedName>
        <fullName evidence="3">Outer membrane lipoprotein BamD-like domain-containing protein</fullName>
    </recommendedName>
</protein>
<accession>A0A2A2G9G8</accession>
<dbReference type="SUPFAM" id="SSF48452">
    <property type="entry name" value="TPR-like"/>
    <property type="match status" value="1"/>
</dbReference>
<evidence type="ECO:0000313" key="1">
    <source>
        <dbReference type="EMBL" id="PAU94386.1"/>
    </source>
</evidence>
<comment type="caution">
    <text evidence="1">The sequence shown here is derived from an EMBL/GenBank/DDBJ whole genome shotgun (WGS) entry which is preliminary data.</text>
</comment>
<sequence>MGIFPLLFASTIQAQDLFERGKKLYEERAAEADSFKADPANINRAIDLFEAALDQNIHQEKAASYLLRSYYFKAMFTGLSEDQKKEVYENGRNLGEKMIERYPNSVPIKFWYAANIGRWADVHGFFKAATNGISKKLRRVCEDIIKENPQYQDGGGYRILAQVHFYSPNIPIVMGWPSKDKAFELVQKALAIAPNNPTNKMFYANILLEFDRHQEAKEQLYEIKRMKPRASHTVEDRYVQYRSQKLFEEHFN</sequence>
<reference evidence="1 2" key="1">
    <citation type="submission" date="2017-08" db="EMBL/GenBank/DDBJ databases">
        <title>Aliifodinibius alkalisoli sp. nov., isolated from saline alkaline soil.</title>
        <authorList>
            <person name="Liu D."/>
            <person name="Zhang G."/>
        </authorList>
    </citation>
    <scope>NUCLEOTIDE SEQUENCE [LARGE SCALE GENOMIC DNA]</scope>
    <source>
        <strain evidence="1 2">WN023</strain>
    </source>
</reference>
<dbReference type="OrthoDB" id="978855at2"/>
<evidence type="ECO:0000313" key="2">
    <source>
        <dbReference type="Proteomes" id="UP000218831"/>
    </source>
</evidence>
<dbReference type="InterPro" id="IPR011990">
    <property type="entry name" value="TPR-like_helical_dom_sf"/>
</dbReference>
<dbReference type="Gene3D" id="1.25.40.10">
    <property type="entry name" value="Tetratricopeptide repeat domain"/>
    <property type="match status" value="1"/>
</dbReference>
<proteinExistence type="predicted"/>
<name>A0A2A2G9G8_9BACT</name>
<dbReference type="EMBL" id="NSKE01000004">
    <property type="protein sequence ID" value="PAU94386.1"/>
    <property type="molecule type" value="Genomic_DNA"/>
</dbReference>
<evidence type="ECO:0008006" key="3">
    <source>
        <dbReference type="Google" id="ProtNLM"/>
    </source>
</evidence>
<dbReference type="AlphaFoldDB" id="A0A2A2G9G8"/>
<organism evidence="1 2">
    <name type="scientific">Fodinibius salipaludis</name>
    <dbReference type="NCBI Taxonomy" id="2032627"/>
    <lineage>
        <taxon>Bacteria</taxon>
        <taxon>Pseudomonadati</taxon>
        <taxon>Balneolota</taxon>
        <taxon>Balneolia</taxon>
        <taxon>Balneolales</taxon>
        <taxon>Balneolaceae</taxon>
        <taxon>Fodinibius</taxon>
    </lineage>
</organism>
<dbReference type="Proteomes" id="UP000218831">
    <property type="component" value="Unassembled WGS sequence"/>
</dbReference>
<gene>
    <name evidence="1" type="ORF">CK503_06180</name>
</gene>
<keyword evidence="2" id="KW-1185">Reference proteome</keyword>